<proteinExistence type="predicted"/>
<dbReference type="EMBL" id="JALPRX010000037">
    <property type="protein sequence ID" value="MCK8784675.1"/>
    <property type="molecule type" value="Genomic_DNA"/>
</dbReference>
<accession>A0A9X1Y7R9</accession>
<dbReference type="RefSeq" id="WP_248666801.1">
    <property type="nucleotide sequence ID" value="NZ_JALPRX010000037.1"/>
</dbReference>
<evidence type="ECO:0000313" key="2">
    <source>
        <dbReference type="Proteomes" id="UP001139516"/>
    </source>
</evidence>
<keyword evidence="2" id="KW-1185">Reference proteome</keyword>
<dbReference type="Proteomes" id="UP001139516">
    <property type="component" value="Unassembled WGS sequence"/>
</dbReference>
<comment type="caution">
    <text evidence="1">The sequence shown here is derived from an EMBL/GenBank/DDBJ whole genome shotgun (WGS) entry which is preliminary data.</text>
</comment>
<dbReference type="AlphaFoldDB" id="A0A9X1Y7R9"/>
<organism evidence="1 2">
    <name type="scientific">Roseomonas acroporae</name>
    <dbReference type="NCBI Taxonomy" id="2937791"/>
    <lineage>
        <taxon>Bacteria</taxon>
        <taxon>Pseudomonadati</taxon>
        <taxon>Pseudomonadota</taxon>
        <taxon>Alphaproteobacteria</taxon>
        <taxon>Acetobacterales</taxon>
        <taxon>Roseomonadaceae</taxon>
        <taxon>Roseomonas</taxon>
    </lineage>
</organism>
<gene>
    <name evidence="1" type="ORF">M0638_09800</name>
</gene>
<protein>
    <submittedName>
        <fullName evidence="1">Uncharacterized protein</fullName>
    </submittedName>
</protein>
<evidence type="ECO:0000313" key="1">
    <source>
        <dbReference type="EMBL" id="MCK8784675.1"/>
    </source>
</evidence>
<name>A0A9X1Y7R9_9PROT</name>
<reference evidence="1" key="1">
    <citation type="submission" date="2022-04" db="EMBL/GenBank/DDBJ databases">
        <title>Roseomonas acroporae sp. nov., isolated from coral Acropora digitifera.</title>
        <authorList>
            <person name="Sun H."/>
        </authorList>
    </citation>
    <scope>NUCLEOTIDE SEQUENCE</scope>
    <source>
        <strain evidence="1">NAR14</strain>
    </source>
</reference>
<sequence>MAYLLQHRAGRIALRRLRAGWCVDFKGRRAGTWDTATEAVQALAESRSGLPGWDGLCDAAAVSRTAAPWLWVADSFEHPAADTERLPRAAAETRR</sequence>